<dbReference type="SUPFAM" id="SSF50242">
    <property type="entry name" value="TIMP-like"/>
    <property type="match status" value="1"/>
</dbReference>
<feature type="signal peptide" evidence="1">
    <location>
        <begin position="1"/>
        <end position="20"/>
    </location>
</feature>
<feature type="domain" description="Netrin module non-TIMP type" evidence="2">
    <location>
        <begin position="27"/>
        <end position="114"/>
    </location>
</feature>
<evidence type="ECO:0000313" key="4">
    <source>
        <dbReference type="Proteomes" id="UP000024635"/>
    </source>
</evidence>
<dbReference type="EMBL" id="JARK01001340">
    <property type="protein sequence ID" value="EYC31079.1"/>
    <property type="molecule type" value="Genomic_DNA"/>
</dbReference>
<accession>A0A016VU37</accession>
<feature type="chain" id="PRO_5001491127" description="Netrin module non-TIMP type domain-containing protein" evidence="1">
    <location>
        <begin position="21"/>
        <end position="215"/>
    </location>
</feature>
<name>A0A016VU37_9BILA</name>
<dbReference type="InterPro" id="IPR018933">
    <property type="entry name" value="Netrin_module_non-TIMP"/>
</dbReference>
<keyword evidence="1" id="KW-0732">Signal</keyword>
<organism evidence="3 4">
    <name type="scientific">Ancylostoma ceylanicum</name>
    <dbReference type="NCBI Taxonomy" id="53326"/>
    <lineage>
        <taxon>Eukaryota</taxon>
        <taxon>Metazoa</taxon>
        <taxon>Ecdysozoa</taxon>
        <taxon>Nematoda</taxon>
        <taxon>Chromadorea</taxon>
        <taxon>Rhabditida</taxon>
        <taxon>Rhabditina</taxon>
        <taxon>Rhabditomorpha</taxon>
        <taxon>Strongyloidea</taxon>
        <taxon>Ancylostomatidae</taxon>
        <taxon>Ancylostomatinae</taxon>
        <taxon>Ancylostoma</taxon>
    </lineage>
</organism>
<evidence type="ECO:0000256" key="1">
    <source>
        <dbReference type="SAM" id="SignalP"/>
    </source>
</evidence>
<protein>
    <recommendedName>
        <fullName evidence="2">Netrin module non-TIMP type domain-containing protein</fullName>
    </recommendedName>
</protein>
<comment type="caution">
    <text evidence="3">The sequence shown here is derived from an EMBL/GenBank/DDBJ whole genome shotgun (WGS) entry which is preliminary data.</text>
</comment>
<dbReference type="Proteomes" id="UP000024635">
    <property type="component" value="Unassembled WGS sequence"/>
</dbReference>
<evidence type="ECO:0000313" key="3">
    <source>
        <dbReference type="EMBL" id="EYC31079.1"/>
    </source>
</evidence>
<dbReference type="Pfam" id="PF01759">
    <property type="entry name" value="NTR"/>
    <property type="match status" value="1"/>
</dbReference>
<dbReference type="AlphaFoldDB" id="A0A016VU37"/>
<keyword evidence="4" id="KW-1185">Reference proteome</keyword>
<dbReference type="Gene3D" id="2.40.50.120">
    <property type="match status" value="1"/>
</dbReference>
<proteinExistence type="predicted"/>
<gene>
    <name evidence="3" type="primary">Acey_s0004.g1944</name>
    <name evidence="3" type="ORF">Y032_0004g1944</name>
</gene>
<dbReference type="InterPro" id="IPR008993">
    <property type="entry name" value="TIMP-like_OB-fold"/>
</dbReference>
<reference evidence="4" key="1">
    <citation type="journal article" date="2015" name="Nat. Genet.">
        <title>The genome and transcriptome of the zoonotic hookworm Ancylostoma ceylanicum identify infection-specific gene families.</title>
        <authorList>
            <person name="Schwarz E.M."/>
            <person name="Hu Y."/>
            <person name="Antoshechkin I."/>
            <person name="Miller M.M."/>
            <person name="Sternberg P.W."/>
            <person name="Aroian R.V."/>
        </authorList>
    </citation>
    <scope>NUCLEOTIDE SEQUENCE</scope>
    <source>
        <strain evidence="4">HY135</strain>
    </source>
</reference>
<evidence type="ECO:0000259" key="2">
    <source>
        <dbReference type="Pfam" id="PF01759"/>
    </source>
</evidence>
<sequence length="215" mass="24905">MDCVMWYFIVSLACLVEVRAKSPQCPCKNEESDFVIHAKVLEKAEPEYFDTATATMYVIDVIDTFKTKNNKTIENKVYSSKRTNRRGGPCRAALEENTEYILKGNFTDDGQKQLINNCGHLKICAQDSDDEDFLPLSVKKIRQKRRLRLKKASFYFSSPHYFHLATDLLYRKPRFALLRLGPVCHVIFGLNKTRVFAIFAFFFITIQAEHMSDVH</sequence>
<dbReference type="OrthoDB" id="10485352at2759"/>